<organism evidence="1 2">
    <name type="scientific">Thermasporomyces composti</name>
    <dbReference type="NCBI Taxonomy" id="696763"/>
    <lineage>
        <taxon>Bacteria</taxon>
        <taxon>Bacillati</taxon>
        <taxon>Actinomycetota</taxon>
        <taxon>Actinomycetes</taxon>
        <taxon>Propionibacteriales</taxon>
        <taxon>Nocardioidaceae</taxon>
        <taxon>Thermasporomyces</taxon>
    </lineage>
</organism>
<reference evidence="1 2" key="1">
    <citation type="submission" date="2018-08" db="EMBL/GenBank/DDBJ databases">
        <title>Sequencing the genomes of 1000 actinobacteria strains.</title>
        <authorList>
            <person name="Klenk H.-P."/>
        </authorList>
    </citation>
    <scope>NUCLEOTIDE SEQUENCE [LARGE SCALE GENOMIC DNA]</scope>
    <source>
        <strain evidence="1 2">DSM 22891</strain>
    </source>
</reference>
<dbReference type="InterPro" id="IPR043519">
    <property type="entry name" value="NT_sf"/>
</dbReference>
<dbReference type="AlphaFoldDB" id="A0A3D9V8C3"/>
<evidence type="ECO:0000313" key="1">
    <source>
        <dbReference type="EMBL" id="REF36400.1"/>
    </source>
</evidence>
<sequence length="167" mass="18721">MDELPEAYRRVLRLLCDRLPFPQVNWALTGSLGHYLQGARVDVHDIDVQTDDDGAWLANDALREFVRVEVHRRTSPLMSSLFGAFEIDGLQVEVMGAVRKRAQPSDPWGPPTNPRDHCRLVTVDGRTVPVLSLAYEAEAYEAIGRTERAKLLRDALSRLDGEGEPSD</sequence>
<gene>
    <name evidence="1" type="ORF">DFJ64_1807</name>
</gene>
<keyword evidence="2" id="KW-1185">Reference proteome</keyword>
<evidence type="ECO:0008006" key="3">
    <source>
        <dbReference type="Google" id="ProtNLM"/>
    </source>
</evidence>
<dbReference type="OrthoDB" id="3362681at2"/>
<dbReference type="Gene3D" id="3.30.460.40">
    <property type="match status" value="1"/>
</dbReference>
<dbReference type="SUPFAM" id="SSF81301">
    <property type="entry name" value="Nucleotidyltransferase"/>
    <property type="match status" value="1"/>
</dbReference>
<proteinExistence type="predicted"/>
<name>A0A3D9V8C3_THECX</name>
<protein>
    <recommendedName>
        <fullName evidence="3">Nucleotidyltransferase AbiEii toxin of type IV toxin-antitoxin system</fullName>
    </recommendedName>
</protein>
<comment type="caution">
    <text evidence="1">The sequence shown here is derived from an EMBL/GenBank/DDBJ whole genome shotgun (WGS) entry which is preliminary data.</text>
</comment>
<dbReference type="EMBL" id="QTUC01000001">
    <property type="protein sequence ID" value="REF36400.1"/>
    <property type="molecule type" value="Genomic_DNA"/>
</dbReference>
<dbReference type="InterPro" id="IPR019646">
    <property type="entry name" value="Aminoglyc_AdlTrfase"/>
</dbReference>
<dbReference type="RefSeq" id="WP_115850044.1">
    <property type="nucleotide sequence ID" value="NZ_QTUC01000001.1"/>
</dbReference>
<dbReference type="Proteomes" id="UP000256485">
    <property type="component" value="Unassembled WGS sequence"/>
</dbReference>
<evidence type="ECO:0000313" key="2">
    <source>
        <dbReference type="Proteomes" id="UP000256485"/>
    </source>
</evidence>
<accession>A0A3D9V8C3</accession>
<dbReference type="Pfam" id="PF10706">
    <property type="entry name" value="Aminoglyc_resit"/>
    <property type="match status" value="1"/>
</dbReference>